<dbReference type="Pfam" id="PF02661">
    <property type="entry name" value="Fic"/>
    <property type="match status" value="1"/>
</dbReference>
<dbReference type="InterPro" id="IPR040198">
    <property type="entry name" value="Fido_containing"/>
</dbReference>
<feature type="active site" evidence="1">
    <location>
        <position position="177"/>
    </location>
</feature>
<dbReference type="Proteomes" id="UP000070366">
    <property type="component" value="Unassembled WGS sequence"/>
</dbReference>
<dbReference type="GO" id="GO:0005524">
    <property type="term" value="F:ATP binding"/>
    <property type="evidence" value="ECO:0007669"/>
    <property type="project" value="UniProtKB-KW"/>
</dbReference>
<protein>
    <submittedName>
        <fullName evidence="5">Fic family protein</fullName>
    </submittedName>
</protein>
<reference evidence="5 6" key="1">
    <citation type="submission" date="2016-02" db="EMBL/GenBank/DDBJ databases">
        <authorList>
            <person name="Wen L."/>
            <person name="He K."/>
            <person name="Yang H."/>
        </authorList>
    </citation>
    <scope>NUCLEOTIDE SEQUENCE [LARGE SCALE GENOMIC DNA]</scope>
    <source>
        <strain evidence="5 6">DSM 22607</strain>
    </source>
</reference>
<dbReference type="STRING" id="626937.HMPREF3293_00712"/>
<evidence type="ECO:0000259" key="4">
    <source>
        <dbReference type="PROSITE" id="PS51459"/>
    </source>
</evidence>
<dbReference type="InterPro" id="IPR036597">
    <property type="entry name" value="Fido-like_dom_sf"/>
</dbReference>
<dbReference type="KEGG" id="cmiu:B1H56_09005"/>
<evidence type="ECO:0000256" key="1">
    <source>
        <dbReference type="PIRSR" id="PIRSR640198-1"/>
    </source>
</evidence>
<evidence type="ECO:0000256" key="3">
    <source>
        <dbReference type="PIRSR" id="PIRSR640198-3"/>
    </source>
</evidence>
<keyword evidence="2" id="KW-0547">Nucleotide-binding</keyword>
<comment type="caution">
    <text evidence="5">The sequence shown here is derived from an EMBL/GenBank/DDBJ whole genome shotgun (WGS) entry which is preliminary data.</text>
</comment>
<dbReference type="Gene3D" id="1.10.3290.10">
    <property type="entry name" value="Fido-like domain"/>
    <property type="match status" value="1"/>
</dbReference>
<dbReference type="PROSITE" id="PS51459">
    <property type="entry name" value="FIDO"/>
    <property type="match status" value="1"/>
</dbReference>
<sequence>MDQYNETVHLWKKYHIKTEADIDLRLDSFRILFAYNSGKIENQEITYHDTREIFENGRIINFTGNPRAIFEQKNQKLCYDFLKPKLIAREPITIELIKEIHAILTGGTYDEKRYIEKGERPGEFKKHDYVTGIEEVGSLPQDVYQDMREMLQVIHEFEDKDVLKVATYLHVRFEYIHPFADGNGRVGRALMNYYLMTHDHPPIIVYDEDKKEYYSALEQYDRSQEYAAMYGFLKKETVRTWEKTLERERRRKELEQ</sequence>
<accession>A0A136Q741</accession>
<dbReference type="AlphaFoldDB" id="A0A136Q741"/>
<dbReference type="OrthoDB" id="9813719at2"/>
<keyword evidence="2" id="KW-0067">ATP-binding</keyword>
<dbReference type="PATRIC" id="fig|626937.4.peg.701"/>
<dbReference type="PANTHER" id="PTHR13504">
    <property type="entry name" value="FIDO DOMAIN-CONTAINING PROTEIN DDB_G0283145"/>
    <property type="match status" value="1"/>
</dbReference>
<dbReference type="SUPFAM" id="SSF140931">
    <property type="entry name" value="Fic-like"/>
    <property type="match status" value="1"/>
</dbReference>
<evidence type="ECO:0000313" key="6">
    <source>
        <dbReference type="Proteomes" id="UP000070366"/>
    </source>
</evidence>
<dbReference type="InterPro" id="IPR003812">
    <property type="entry name" value="Fido"/>
</dbReference>
<proteinExistence type="predicted"/>
<feature type="domain" description="Fido" evidence="4">
    <location>
        <begin position="92"/>
        <end position="235"/>
    </location>
</feature>
<evidence type="ECO:0000313" key="5">
    <source>
        <dbReference type="EMBL" id="KXK66414.1"/>
    </source>
</evidence>
<feature type="binding site" evidence="2">
    <location>
        <begin position="181"/>
        <end position="188"/>
    </location>
    <ligand>
        <name>ATP</name>
        <dbReference type="ChEBI" id="CHEBI:30616"/>
    </ligand>
</feature>
<feature type="binding site" evidence="2">
    <location>
        <begin position="213"/>
        <end position="214"/>
    </location>
    <ligand>
        <name>ATP</name>
        <dbReference type="ChEBI" id="CHEBI:30616"/>
    </ligand>
</feature>
<dbReference type="PANTHER" id="PTHR13504:SF38">
    <property type="entry name" value="FIDO DOMAIN-CONTAINING PROTEIN"/>
    <property type="match status" value="1"/>
</dbReference>
<gene>
    <name evidence="5" type="ORF">HMPREF3293_00712</name>
</gene>
<keyword evidence="6" id="KW-1185">Reference proteome</keyword>
<dbReference type="EMBL" id="LSZW01000045">
    <property type="protein sequence ID" value="KXK66414.1"/>
    <property type="molecule type" value="Genomic_DNA"/>
</dbReference>
<feature type="site" description="Important for autoinhibition of adenylyltransferase activity" evidence="3">
    <location>
        <position position="41"/>
    </location>
</feature>
<organism evidence="5 6">
    <name type="scientific">Christensenella minuta</name>
    <dbReference type="NCBI Taxonomy" id="626937"/>
    <lineage>
        <taxon>Bacteria</taxon>
        <taxon>Bacillati</taxon>
        <taxon>Bacillota</taxon>
        <taxon>Clostridia</taxon>
        <taxon>Christensenellales</taxon>
        <taxon>Christensenellaceae</taxon>
        <taxon>Christensenella</taxon>
    </lineage>
</organism>
<dbReference type="RefSeq" id="WP_066522534.1">
    <property type="nucleotide sequence ID" value="NZ_CABMOF010000008.1"/>
</dbReference>
<evidence type="ECO:0000256" key="2">
    <source>
        <dbReference type="PIRSR" id="PIRSR640198-2"/>
    </source>
</evidence>
<name>A0A136Q741_9FIRM</name>